<dbReference type="PANTHER" id="PTHR33257:SF58">
    <property type="entry name" value="REJ DOMAIN-CONTAINING PROTEIN"/>
    <property type="match status" value="1"/>
</dbReference>
<organism evidence="2 3">
    <name type="scientific">Linum tenue</name>
    <dbReference type="NCBI Taxonomy" id="586396"/>
    <lineage>
        <taxon>Eukaryota</taxon>
        <taxon>Viridiplantae</taxon>
        <taxon>Streptophyta</taxon>
        <taxon>Embryophyta</taxon>
        <taxon>Tracheophyta</taxon>
        <taxon>Spermatophyta</taxon>
        <taxon>Magnoliopsida</taxon>
        <taxon>eudicotyledons</taxon>
        <taxon>Gunneridae</taxon>
        <taxon>Pentapetalae</taxon>
        <taxon>rosids</taxon>
        <taxon>fabids</taxon>
        <taxon>Malpighiales</taxon>
        <taxon>Linaceae</taxon>
        <taxon>Linum</taxon>
    </lineage>
</organism>
<comment type="caution">
    <text evidence="2">The sequence shown here is derived from an EMBL/GenBank/DDBJ whole genome shotgun (WGS) entry which is preliminary data.</text>
</comment>
<evidence type="ECO:0000313" key="3">
    <source>
        <dbReference type="Proteomes" id="UP001154282"/>
    </source>
</evidence>
<sequence>MMSKDIATPNPSFRVYYGGAPGSVPFTWESAPGTPKHHLDDDDDDSNLPPLTPPPSFYSSSNHSRRRSSAAMRLPNFLFRSLFPKTGAAASSRGLRSSAASSSYSSQSSSSSSSGRSPDAHGRNAWRSRCFSCSGLHGRRRHDDVLDEEGKGGSAIKKRRSVSLGRWCSFGRVRNAVLSS</sequence>
<dbReference type="PANTHER" id="PTHR33257">
    <property type="entry name" value="OS05G0165500 PROTEIN"/>
    <property type="match status" value="1"/>
</dbReference>
<reference evidence="2" key="1">
    <citation type="submission" date="2022-08" db="EMBL/GenBank/DDBJ databases">
        <authorList>
            <person name="Gutierrez-Valencia J."/>
        </authorList>
    </citation>
    <scope>NUCLEOTIDE SEQUENCE</scope>
</reference>
<feature type="region of interest" description="Disordered" evidence="1">
    <location>
        <begin position="90"/>
        <end position="123"/>
    </location>
</feature>
<accession>A0AAV0J852</accession>
<dbReference type="Proteomes" id="UP001154282">
    <property type="component" value="Unassembled WGS sequence"/>
</dbReference>
<protein>
    <submittedName>
        <fullName evidence="2">Uncharacterized protein</fullName>
    </submittedName>
</protein>
<evidence type="ECO:0000313" key="2">
    <source>
        <dbReference type="EMBL" id="CAI0405073.1"/>
    </source>
</evidence>
<feature type="compositionally biased region" description="Low complexity" evidence="1">
    <location>
        <begin position="90"/>
        <end position="117"/>
    </location>
</feature>
<dbReference type="AlphaFoldDB" id="A0AAV0J852"/>
<gene>
    <name evidence="2" type="ORF">LITE_LOCUS12756</name>
</gene>
<dbReference type="InterPro" id="IPR007789">
    <property type="entry name" value="DUF688"/>
</dbReference>
<dbReference type="EMBL" id="CAMGYJ010000004">
    <property type="protein sequence ID" value="CAI0405073.1"/>
    <property type="molecule type" value="Genomic_DNA"/>
</dbReference>
<proteinExistence type="predicted"/>
<dbReference type="Pfam" id="PF05097">
    <property type="entry name" value="DUF688"/>
    <property type="match status" value="1"/>
</dbReference>
<name>A0AAV0J852_9ROSI</name>
<keyword evidence="3" id="KW-1185">Reference proteome</keyword>
<evidence type="ECO:0000256" key="1">
    <source>
        <dbReference type="SAM" id="MobiDB-lite"/>
    </source>
</evidence>
<feature type="region of interest" description="Disordered" evidence="1">
    <location>
        <begin position="26"/>
        <end position="65"/>
    </location>
</feature>